<gene>
    <name evidence="1" type="ORF">BDZ85DRAFT_269873</name>
</gene>
<evidence type="ECO:0000313" key="1">
    <source>
        <dbReference type="EMBL" id="KAF2218678.1"/>
    </source>
</evidence>
<dbReference type="SUPFAM" id="SSF51726">
    <property type="entry name" value="UROD/MetE-like"/>
    <property type="match status" value="1"/>
</dbReference>
<evidence type="ECO:0000313" key="2">
    <source>
        <dbReference type="Proteomes" id="UP000799538"/>
    </source>
</evidence>
<sequence>MATLGTHLVGSLPSPSSARDAFLTALSAFPSRLLRLPDGEPGPRAGWIEWQRDVFPTDMQKQFDASFNPVPLPDVAPDVAQAAVHALPPLVPGYFDAAMESWEAFKGLKEEGKVPQGWRFQVSLPTPVAVVSFLRPAYQPLMEPLYERALLAELERLQDAVPVEELAVQWDFAAEIVTIEGARWPIFDAWFEDYENESVRKLARLVGSVREEVQVGVHLCYGDIGNKHSVEPKDTGLLTRVANEVIRQAGRKVDWVHMPVPIGREDDAYFEPLKGLEIGETDLYLGLVHGFDEDGTKRRIETAKKVVEKFGIGTECGMGRTPGEKFGSIGQISTKFSQPVV</sequence>
<dbReference type="Gene3D" id="3.20.20.210">
    <property type="match status" value="1"/>
</dbReference>
<name>A0A6A6FZJ7_9PEZI</name>
<dbReference type="AlphaFoldDB" id="A0A6A6FZJ7"/>
<dbReference type="EMBL" id="ML992531">
    <property type="protein sequence ID" value="KAF2218678.1"/>
    <property type="molecule type" value="Genomic_DNA"/>
</dbReference>
<dbReference type="InterPro" id="IPR038071">
    <property type="entry name" value="UROD/MetE-like_sf"/>
</dbReference>
<dbReference type="OrthoDB" id="5422863at2759"/>
<keyword evidence="2" id="KW-1185">Reference proteome</keyword>
<organism evidence="1 2">
    <name type="scientific">Elsinoe ampelina</name>
    <dbReference type="NCBI Taxonomy" id="302913"/>
    <lineage>
        <taxon>Eukaryota</taxon>
        <taxon>Fungi</taxon>
        <taxon>Dikarya</taxon>
        <taxon>Ascomycota</taxon>
        <taxon>Pezizomycotina</taxon>
        <taxon>Dothideomycetes</taxon>
        <taxon>Dothideomycetidae</taxon>
        <taxon>Myriangiales</taxon>
        <taxon>Elsinoaceae</taxon>
        <taxon>Elsinoe</taxon>
    </lineage>
</organism>
<proteinExistence type="predicted"/>
<accession>A0A6A6FZJ7</accession>
<dbReference type="Proteomes" id="UP000799538">
    <property type="component" value="Unassembled WGS sequence"/>
</dbReference>
<reference evidence="2" key="1">
    <citation type="journal article" date="2020" name="Stud. Mycol.">
        <title>101 Dothideomycetes genomes: A test case for predicting lifestyles and emergence of pathogens.</title>
        <authorList>
            <person name="Haridas S."/>
            <person name="Albert R."/>
            <person name="Binder M."/>
            <person name="Bloem J."/>
            <person name="LaButti K."/>
            <person name="Salamov A."/>
            <person name="Andreopoulos B."/>
            <person name="Baker S."/>
            <person name="Barry K."/>
            <person name="Bills G."/>
            <person name="Bluhm B."/>
            <person name="Cannon C."/>
            <person name="Castanera R."/>
            <person name="Culley D."/>
            <person name="Daum C."/>
            <person name="Ezra D."/>
            <person name="Gonzalez J."/>
            <person name="Henrissat B."/>
            <person name="Kuo A."/>
            <person name="Liang C."/>
            <person name="Lipzen A."/>
            <person name="Lutzoni F."/>
            <person name="Magnuson J."/>
            <person name="Mondo S."/>
            <person name="Nolan M."/>
            <person name="Ohm R."/>
            <person name="Pangilinan J."/>
            <person name="Park H.-J."/>
            <person name="Ramirez L."/>
            <person name="Alfaro M."/>
            <person name="Sun H."/>
            <person name="Tritt A."/>
            <person name="Yoshinaga Y."/>
            <person name="Zwiers L.-H."/>
            <person name="Turgeon B."/>
            <person name="Goodwin S."/>
            <person name="Spatafora J."/>
            <person name="Crous P."/>
            <person name="Grigoriev I."/>
        </authorList>
    </citation>
    <scope>NUCLEOTIDE SEQUENCE [LARGE SCALE GENOMIC DNA]</scope>
    <source>
        <strain evidence="2">CECT 20119</strain>
    </source>
</reference>
<protein>
    <submittedName>
        <fullName evidence="1">Uncharacterized protein</fullName>
    </submittedName>
</protein>